<dbReference type="Gene3D" id="1.25.10.10">
    <property type="entry name" value="Leucine-rich Repeat Variant"/>
    <property type="match status" value="1"/>
</dbReference>
<evidence type="ECO:0000313" key="1">
    <source>
        <dbReference type="EMBL" id="MFB9573039.1"/>
    </source>
</evidence>
<dbReference type="InterPro" id="IPR011989">
    <property type="entry name" value="ARM-like"/>
</dbReference>
<name>A0ABV5R7Z3_9ACTN</name>
<dbReference type="Proteomes" id="UP001589710">
    <property type="component" value="Unassembled WGS sequence"/>
</dbReference>
<dbReference type="RefSeq" id="WP_345515583.1">
    <property type="nucleotide sequence ID" value="NZ_BAAAXD010000031.1"/>
</dbReference>
<accession>A0ABV5R7Z3</accession>
<comment type="caution">
    <text evidence="1">The sequence shown here is derived from an EMBL/GenBank/DDBJ whole genome shotgun (WGS) entry which is preliminary data.</text>
</comment>
<proteinExistence type="predicted"/>
<sequence>MPCPAPDCASSHPDGIHFTAYGVESTAHVDIAAEIPERAGAFLRYAADPDPLVRRPAIEAVGLFLGDGDRAVRTPAHRLTAENGFVERLLIVRTMAGFPDRLPTTRSAVTAWLDALADHRDPRALPDLITALETCVDDWRALYGVGGYPQAADRLVPLLADGLRDIDPDRPVIGDLFDRTVSWAANPMHSQSGTVTRSWW</sequence>
<evidence type="ECO:0008006" key="3">
    <source>
        <dbReference type="Google" id="ProtNLM"/>
    </source>
</evidence>
<organism evidence="1 2">
    <name type="scientific">Streptomyces yanii</name>
    <dbReference type="NCBI Taxonomy" id="78510"/>
    <lineage>
        <taxon>Bacteria</taxon>
        <taxon>Bacillati</taxon>
        <taxon>Actinomycetota</taxon>
        <taxon>Actinomycetes</taxon>
        <taxon>Kitasatosporales</taxon>
        <taxon>Streptomycetaceae</taxon>
        <taxon>Streptomyces</taxon>
    </lineage>
</organism>
<dbReference type="EMBL" id="JBHMCG010000053">
    <property type="protein sequence ID" value="MFB9573039.1"/>
    <property type="molecule type" value="Genomic_DNA"/>
</dbReference>
<dbReference type="InterPro" id="IPR016024">
    <property type="entry name" value="ARM-type_fold"/>
</dbReference>
<reference evidence="1 2" key="1">
    <citation type="submission" date="2024-09" db="EMBL/GenBank/DDBJ databases">
        <authorList>
            <person name="Sun Q."/>
            <person name="Mori K."/>
        </authorList>
    </citation>
    <scope>NUCLEOTIDE SEQUENCE [LARGE SCALE GENOMIC DNA]</scope>
    <source>
        <strain evidence="1 2">JCM 3331</strain>
    </source>
</reference>
<dbReference type="InterPro" id="IPR004155">
    <property type="entry name" value="PBS_lyase_HEAT"/>
</dbReference>
<protein>
    <recommendedName>
        <fullName evidence="3">HEAT repeat domain-containing protein</fullName>
    </recommendedName>
</protein>
<evidence type="ECO:0000313" key="2">
    <source>
        <dbReference type="Proteomes" id="UP001589710"/>
    </source>
</evidence>
<dbReference type="SUPFAM" id="SSF48371">
    <property type="entry name" value="ARM repeat"/>
    <property type="match status" value="1"/>
</dbReference>
<dbReference type="Pfam" id="PF03130">
    <property type="entry name" value="HEAT_PBS"/>
    <property type="match status" value="1"/>
</dbReference>
<keyword evidence="2" id="KW-1185">Reference proteome</keyword>
<gene>
    <name evidence="1" type="ORF">ACFFTL_12065</name>
</gene>